<evidence type="ECO:0000256" key="1">
    <source>
        <dbReference type="SAM" id="Phobius"/>
    </source>
</evidence>
<dbReference type="Proteomes" id="UP000236642">
    <property type="component" value="Unassembled WGS sequence"/>
</dbReference>
<name>A0A2H5Y4H2_9CHLR</name>
<keyword evidence="1" id="KW-0812">Transmembrane</keyword>
<evidence type="ECO:0000313" key="2">
    <source>
        <dbReference type="EMBL" id="GBD08334.1"/>
    </source>
</evidence>
<dbReference type="EMBL" id="BEHY01000008">
    <property type="protein sequence ID" value="GBD08334.1"/>
    <property type="molecule type" value="Genomic_DNA"/>
</dbReference>
<evidence type="ECO:0000313" key="3">
    <source>
        <dbReference type="Proteomes" id="UP000236642"/>
    </source>
</evidence>
<organism evidence="2 3">
    <name type="scientific">Candidatus Thermoflexus japonica</name>
    <dbReference type="NCBI Taxonomy" id="2035417"/>
    <lineage>
        <taxon>Bacteria</taxon>
        <taxon>Bacillati</taxon>
        <taxon>Chloroflexota</taxon>
        <taxon>Thermoflexia</taxon>
        <taxon>Thermoflexales</taxon>
        <taxon>Thermoflexaceae</taxon>
        <taxon>Thermoflexus</taxon>
    </lineage>
</organism>
<evidence type="ECO:0008006" key="4">
    <source>
        <dbReference type="Google" id="ProtNLM"/>
    </source>
</evidence>
<protein>
    <recommendedName>
        <fullName evidence="4">Membrane-bound metal-dependent hydrolase</fullName>
    </recommendedName>
</protein>
<dbReference type="Pfam" id="PF04307">
    <property type="entry name" value="YdjM"/>
    <property type="match status" value="1"/>
</dbReference>
<keyword evidence="1" id="KW-1133">Transmembrane helix</keyword>
<keyword evidence="1" id="KW-0472">Membrane</keyword>
<sequence length="346" mass="38355">MSIPRAHPLAIMLLEDIGRGGGGSLAGSDEAMKGFAHFISGIALATFFPEVVRDAAQGAIGPALGGIAAMLPDVLDFRFARWLEQPDRTVDPGEDPPPPEAIARAVKEAVEQAWEERRPIRLMLHTLRLGPDAWRRYQVRFDPERSAIEVTIGPMVSTGGRLIAPEGSSGSPFRLPLPIPIRYDYDPEIVVDIFSGPSMAFVPEEDAVRILFLPWHRAWSHSLVLAALLGVVAGLLGGARIGWVMGLGYALHILEDQLGWMGSNLFWPFTRHRVPGLRWMRSVDPWPNFAAVWLSLVLILWNLDRFSASSLLPPWFPLLALPLPFLLRMAGRHPALREQWDEADPD</sequence>
<proteinExistence type="predicted"/>
<comment type="caution">
    <text evidence="2">The sequence shown here is derived from an EMBL/GenBank/DDBJ whole genome shotgun (WGS) entry which is preliminary data.</text>
</comment>
<feature type="transmembrane region" description="Helical" evidence="1">
    <location>
        <begin position="223"/>
        <end position="243"/>
    </location>
</feature>
<dbReference type="InterPro" id="IPR007404">
    <property type="entry name" value="YdjM-like"/>
</dbReference>
<reference evidence="3" key="1">
    <citation type="submission" date="2017-09" db="EMBL/GenBank/DDBJ databases">
        <title>Metaegenomics of thermophilic ammonia-oxidizing enrichment culture.</title>
        <authorList>
            <person name="Kato S."/>
            <person name="Suzuki K."/>
        </authorList>
    </citation>
    <scope>NUCLEOTIDE SEQUENCE [LARGE SCALE GENOMIC DNA]</scope>
</reference>
<dbReference type="AlphaFoldDB" id="A0A2H5Y4H2"/>
<accession>A0A2H5Y4H2</accession>
<gene>
    <name evidence="2" type="ORF">HRbin22_00568</name>
</gene>